<evidence type="ECO:0000313" key="2">
    <source>
        <dbReference type="Proteomes" id="UP001057402"/>
    </source>
</evidence>
<accession>A0ACB9RUY7</accession>
<evidence type="ECO:0000313" key="1">
    <source>
        <dbReference type="EMBL" id="KAI4382905.1"/>
    </source>
</evidence>
<comment type="caution">
    <text evidence="1">The sequence shown here is derived from an EMBL/GenBank/DDBJ whole genome shotgun (WGS) entry which is preliminary data.</text>
</comment>
<reference evidence="2" key="1">
    <citation type="journal article" date="2023" name="Front. Plant Sci.">
        <title>Chromosomal-level genome assembly of Melastoma candidum provides insights into trichome evolution.</title>
        <authorList>
            <person name="Zhong Y."/>
            <person name="Wu W."/>
            <person name="Sun C."/>
            <person name="Zou P."/>
            <person name="Liu Y."/>
            <person name="Dai S."/>
            <person name="Zhou R."/>
        </authorList>
    </citation>
    <scope>NUCLEOTIDE SEQUENCE [LARGE SCALE GENOMIC DNA]</scope>
</reference>
<sequence>MSPIFEGKSNSSSNEQTLAVIGRSSNLFSDARPYNLEESLQPRSVYAEFSTVESLNSIVKARIPDAKEKKVRFAEDDNDSFPEDDPVTQMETEMREEITDLLAARESGMAFILEHSHVRAKRGSSLLKRLAINLGYNFLKRNCRGPDVVLKVPPVSLLEVGMVYVV</sequence>
<proteinExistence type="predicted"/>
<name>A0ACB9RUY7_9MYRT</name>
<protein>
    <submittedName>
        <fullName evidence="1">Uncharacterized protein</fullName>
    </submittedName>
</protein>
<organism evidence="1 2">
    <name type="scientific">Melastoma candidum</name>
    <dbReference type="NCBI Taxonomy" id="119954"/>
    <lineage>
        <taxon>Eukaryota</taxon>
        <taxon>Viridiplantae</taxon>
        <taxon>Streptophyta</taxon>
        <taxon>Embryophyta</taxon>
        <taxon>Tracheophyta</taxon>
        <taxon>Spermatophyta</taxon>
        <taxon>Magnoliopsida</taxon>
        <taxon>eudicotyledons</taxon>
        <taxon>Gunneridae</taxon>
        <taxon>Pentapetalae</taxon>
        <taxon>rosids</taxon>
        <taxon>malvids</taxon>
        <taxon>Myrtales</taxon>
        <taxon>Melastomataceae</taxon>
        <taxon>Melastomatoideae</taxon>
        <taxon>Melastomateae</taxon>
        <taxon>Melastoma</taxon>
    </lineage>
</organism>
<gene>
    <name evidence="1" type="ORF">MLD38_008804</name>
</gene>
<dbReference type="Proteomes" id="UP001057402">
    <property type="component" value="Chromosome 3"/>
</dbReference>
<dbReference type="EMBL" id="CM042882">
    <property type="protein sequence ID" value="KAI4382905.1"/>
    <property type="molecule type" value="Genomic_DNA"/>
</dbReference>
<keyword evidence="2" id="KW-1185">Reference proteome</keyword>